<evidence type="ECO:0000256" key="3">
    <source>
        <dbReference type="ARBA" id="ARBA00021399"/>
    </source>
</evidence>
<accession>A0ABX6EUT8</accession>
<dbReference type="EMBL" id="CP015055">
    <property type="protein sequence ID" value="QGN14827.1"/>
    <property type="molecule type" value="Genomic_DNA"/>
</dbReference>
<evidence type="ECO:0000256" key="6">
    <source>
        <dbReference type="ARBA" id="ARBA00023136"/>
    </source>
</evidence>
<organism evidence="11 12">
    <name type="scientific">Kluyveromyces marxianus</name>
    <name type="common">Yeast</name>
    <name type="synonym">Candida kefyr</name>
    <dbReference type="NCBI Taxonomy" id="4911"/>
    <lineage>
        <taxon>Eukaryota</taxon>
        <taxon>Fungi</taxon>
        <taxon>Dikarya</taxon>
        <taxon>Ascomycota</taxon>
        <taxon>Saccharomycotina</taxon>
        <taxon>Saccharomycetes</taxon>
        <taxon>Saccharomycetales</taxon>
        <taxon>Saccharomycetaceae</taxon>
        <taxon>Kluyveromyces</taxon>
    </lineage>
</organism>
<keyword evidence="5" id="KW-1133">Transmembrane helix</keyword>
<evidence type="ECO:0000256" key="9">
    <source>
        <dbReference type="ARBA" id="ARBA00023180"/>
    </source>
</evidence>
<name>A0ABX6EUT8_KLUMA</name>
<dbReference type="InterPro" id="IPR026235">
    <property type="entry name" value="INP2"/>
</dbReference>
<keyword evidence="9" id="KW-0325">Glycoprotein</keyword>
<sequence>MDIFQGVPFYGQHTSVDFTKMSSSASTPCSISSSNTWSHVRPQIATNYQHLRKLSEWGIEALQDTSPTVVGQERFDSNDVFIDDDYRKDFQFDFQEDTKWEKQVELIMKQLPYGDMDTFIDEFQYEIISSQQLTNSFGSNKYLFNAQKSIMNFTKENDTSLRNNKSKTLPTKYGQLLISGKKYFLQRSVPYIFTMLFVRKTLRKILYKKNLKRSSVISLLMIAVYLALQQEFFHVKYSKYAALMNLRQLNSVLQSMDKLLYRYHLRFKELTIYKPIAITQNHGFGYEDAKSLAVINDILPCALDQLFYRLKISASNILPIINTSQLTSYTSIYNLDLQKLYELMWTTDSLDISEKLERTRYMKKFLLCCLLSINDNIPHQDHEVVSMLDKIFPEYRAETKSDIEKFQIISKELGALRQAISAVLPILHHNKYLLFSLTSEFTGSSSEPQKRDTQINQTLSRLIELQRYLMKQTTICDDVSDHLANELTSLQTIWTEKRMDKSRIRDSKNSKVHHSQKALRPPNQRVFSNGLNLDVVKTNKEHRENAFVLSSAPKLTSLVDVLQIEETGSDIEKDHEEIVYGDENDNSISSNKDLKFSRFTDDQLRYELNQRIQHLAIENKKSRENLRKQKSFELMNRKIENQSKGWIPSESQALFTSEESIPVLFELKQYLNNN</sequence>
<keyword evidence="12" id="KW-1185">Reference proteome</keyword>
<evidence type="ECO:0000256" key="7">
    <source>
        <dbReference type="ARBA" id="ARBA00023140"/>
    </source>
</evidence>
<evidence type="ECO:0000256" key="2">
    <source>
        <dbReference type="ARBA" id="ARBA00007231"/>
    </source>
</evidence>
<reference evidence="11 12" key="1">
    <citation type="submission" date="2016-03" db="EMBL/GenBank/DDBJ databases">
        <title>How can Kluyveromyces marxianus grow so fast - potential evolutionary course in Saccharomyces Complex revealed by comparative genomics.</title>
        <authorList>
            <person name="Mo W."/>
            <person name="Lu W."/>
            <person name="Yang X."/>
            <person name="Qi J."/>
            <person name="Lv H."/>
        </authorList>
    </citation>
    <scope>NUCLEOTIDE SEQUENCE [LARGE SCALE GENOMIC DNA]</scope>
    <source>
        <strain evidence="11 12">FIM1</strain>
    </source>
</reference>
<dbReference type="PRINTS" id="PR02104">
    <property type="entry name" value="INPROXISOME2"/>
</dbReference>
<proteinExistence type="inferred from homology"/>
<evidence type="ECO:0000313" key="11">
    <source>
        <dbReference type="EMBL" id="QGN14827.1"/>
    </source>
</evidence>
<keyword evidence="6" id="KW-0472">Membrane</keyword>
<comment type="similarity">
    <text evidence="2">Belongs to the INP2 family.</text>
</comment>
<gene>
    <name evidence="11" type="primary">INP2</name>
    <name evidence="11" type="ORF">FIM1_1498</name>
</gene>
<evidence type="ECO:0000313" key="12">
    <source>
        <dbReference type="Proteomes" id="UP000422736"/>
    </source>
</evidence>
<evidence type="ECO:0000256" key="8">
    <source>
        <dbReference type="ARBA" id="ARBA00023170"/>
    </source>
</evidence>
<feature type="region of interest" description="Disordered" evidence="10">
    <location>
        <begin position="504"/>
        <end position="523"/>
    </location>
</feature>
<evidence type="ECO:0000256" key="4">
    <source>
        <dbReference type="ARBA" id="ARBA00022692"/>
    </source>
</evidence>
<keyword evidence="8" id="KW-0675">Receptor</keyword>
<evidence type="ECO:0000256" key="5">
    <source>
        <dbReference type="ARBA" id="ARBA00022989"/>
    </source>
</evidence>
<evidence type="ECO:0000256" key="1">
    <source>
        <dbReference type="ARBA" id="ARBA00004549"/>
    </source>
</evidence>
<comment type="subcellular location">
    <subcellularLocation>
        <location evidence="1">Peroxisome membrane</location>
        <topology evidence="1">Single-pass membrane protein</topology>
    </subcellularLocation>
</comment>
<keyword evidence="4" id="KW-0812">Transmembrane</keyword>
<protein>
    <recommendedName>
        <fullName evidence="3">Inheritance of peroxisomes protein 2</fullName>
    </recommendedName>
</protein>
<evidence type="ECO:0000256" key="10">
    <source>
        <dbReference type="SAM" id="MobiDB-lite"/>
    </source>
</evidence>
<keyword evidence="7" id="KW-0576">Peroxisome</keyword>
<dbReference type="Proteomes" id="UP000422736">
    <property type="component" value="Chromosome 2"/>
</dbReference>